<evidence type="ECO:0000313" key="1">
    <source>
        <dbReference type="EMBL" id="KAJ8885928.1"/>
    </source>
</evidence>
<dbReference type="Proteomes" id="UP001159363">
    <property type="component" value="Chromosome X"/>
</dbReference>
<protein>
    <submittedName>
        <fullName evidence="1">Uncharacterized protein</fullName>
    </submittedName>
</protein>
<comment type="caution">
    <text evidence="1">The sequence shown here is derived from an EMBL/GenBank/DDBJ whole genome shotgun (WGS) entry which is preliminary data.</text>
</comment>
<sequence>MYHVSITPRLFAAPPASASECNHWPTSTSSSTATRRRIIGGGHSLAFGHHDPTTLVLSTRRPLAWQIIYSFPNIENLPNILNAWLDERDSLRRDESKLLSCRSCSSHCRIEAGCCRRVRGEQRWVQGSRRGQGRKLGVGAGGCNLTRLLLGTIKKFQKLKEKTYANRRGDGDGSKLKLFYPHPVGHKRERTKTLCWLVDNHIALLHHIRRGNEVTTAGCRIAPGHSKCVAQASSSLAGKTSPEMSAAVVATVSYITSLQQDDSLASEMVLWHPPTCWFKQKRATSNTAFCHMESLVPRKRYQPCPLGPLDDDTKALPLGGVSTGHSVCPPEVLSRDQSIYVGVMLAVVEIVHAAGVLKGNPPNNGLIQGTKTLTGSGSSAIRSTAGRKQIQLGVRNNMTIKTVPKTARP</sequence>
<keyword evidence="2" id="KW-1185">Reference proteome</keyword>
<proteinExistence type="predicted"/>
<dbReference type="EMBL" id="JARBHB010000004">
    <property type="protein sequence ID" value="KAJ8885928.1"/>
    <property type="molecule type" value="Genomic_DNA"/>
</dbReference>
<accession>A0ABQ9HNJ2</accession>
<evidence type="ECO:0000313" key="2">
    <source>
        <dbReference type="Proteomes" id="UP001159363"/>
    </source>
</evidence>
<name>A0ABQ9HNJ2_9NEOP</name>
<gene>
    <name evidence="1" type="ORF">PR048_012134</name>
</gene>
<organism evidence="1 2">
    <name type="scientific">Dryococelus australis</name>
    <dbReference type="NCBI Taxonomy" id="614101"/>
    <lineage>
        <taxon>Eukaryota</taxon>
        <taxon>Metazoa</taxon>
        <taxon>Ecdysozoa</taxon>
        <taxon>Arthropoda</taxon>
        <taxon>Hexapoda</taxon>
        <taxon>Insecta</taxon>
        <taxon>Pterygota</taxon>
        <taxon>Neoptera</taxon>
        <taxon>Polyneoptera</taxon>
        <taxon>Phasmatodea</taxon>
        <taxon>Verophasmatodea</taxon>
        <taxon>Anareolatae</taxon>
        <taxon>Phasmatidae</taxon>
        <taxon>Eurycanthinae</taxon>
        <taxon>Dryococelus</taxon>
    </lineage>
</organism>
<reference evidence="1 2" key="1">
    <citation type="submission" date="2023-02" db="EMBL/GenBank/DDBJ databases">
        <title>LHISI_Scaffold_Assembly.</title>
        <authorList>
            <person name="Stuart O.P."/>
            <person name="Cleave R."/>
            <person name="Magrath M.J.L."/>
            <person name="Mikheyev A.S."/>
        </authorList>
    </citation>
    <scope>NUCLEOTIDE SEQUENCE [LARGE SCALE GENOMIC DNA]</scope>
    <source>
        <strain evidence="1">Daus_M_001</strain>
        <tissue evidence="1">Leg muscle</tissue>
    </source>
</reference>